<evidence type="ECO:0000256" key="1">
    <source>
        <dbReference type="ARBA" id="ARBA00008614"/>
    </source>
</evidence>
<keyword evidence="5" id="KW-1185">Reference proteome</keyword>
<dbReference type="Proteomes" id="UP000813463">
    <property type="component" value="Chromosome 2"/>
</dbReference>
<name>A0A9R0IR01_SPIOL</name>
<dbReference type="GeneID" id="110793062"/>
<comment type="function">
    <text evidence="2">Repressor of jasmonate responses.</text>
</comment>
<evidence type="ECO:0000256" key="2">
    <source>
        <dbReference type="RuleBase" id="RU369065"/>
    </source>
</evidence>
<feature type="compositionally biased region" description="Pro residues" evidence="3">
    <location>
        <begin position="143"/>
        <end position="157"/>
    </location>
</feature>
<dbReference type="GO" id="GO:0031347">
    <property type="term" value="P:regulation of defense response"/>
    <property type="evidence" value="ECO:0000318"/>
    <property type="project" value="GO_Central"/>
</dbReference>
<dbReference type="Pfam" id="PF06200">
    <property type="entry name" value="tify"/>
    <property type="match status" value="1"/>
</dbReference>
<dbReference type="InterPro" id="IPR040390">
    <property type="entry name" value="TIFY/JAZ"/>
</dbReference>
<dbReference type="PANTHER" id="PTHR33077">
    <property type="entry name" value="PROTEIN TIFY 4A-RELATED-RELATED"/>
    <property type="match status" value="1"/>
</dbReference>
<feature type="domain" description="Tify" evidence="4">
    <location>
        <begin position="93"/>
        <end position="128"/>
    </location>
</feature>
<reference evidence="5" key="1">
    <citation type="journal article" date="2021" name="Nat. Commun.">
        <title>Genomic analyses provide insights into spinach domestication and the genetic basis of agronomic traits.</title>
        <authorList>
            <person name="Cai X."/>
            <person name="Sun X."/>
            <person name="Xu C."/>
            <person name="Sun H."/>
            <person name="Wang X."/>
            <person name="Ge C."/>
            <person name="Zhang Z."/>
            <person name="Wang Q."/>
            <person name="Fei Z."/>
            <person name="Jiao C."/>
            <person name="Wang Q."/>
        </authorList>
    </citation>
    <scope>NUCLEOTIDE SEQUENCE [LARGE SCALE GENOMIC DNA]</scope>
    <source>
        <strain evidence="5">cv. Varoflay</strain>
    </source>
</reference>
<comment type="similarity">
    <text evidence="1 2">Belongs to the TIFY/JAZ family.</text>
</comment>
<dbReference type="KEGG" id="soe:110793062"/>
<gene>
    <name evidence="6" type="primary">LOC110793062</name>
</gene>
<feature type="region of interest" description="Disordered" evidence="3">
    <location>
        <begin position="135"/>
        <end position="157"/>
    </location>
</feature>
<comment type="domain">
    <text evidence="2">The jas domain is required for interaction with COI1.</text>
</comment>
<dbReference type="Pfam" id="PF09425">
    <property type="entry name" value="Jas_motif"/>
    <property type="match status" value="1"/>
</dbReference>
<dbReference type="InterPro" id="IPR018467">
    <property type="entry name" value="CCT_CS"/>
</dbReference>
<accession>A0A9R0IR01</accession>
<evidence type="ECO:0000313" key="6">
    <source>
        <dbReference type="RefSeq" id="XP_021853592.1"/>
    </source>
</evidence>
<dbReference type="PROSITE" id="PS51320">
    <property type="entry name" value="TIFY"/>
    <property type="match status" value="1"/>
</dbReference>
<organism evidence="5 6">
    <name type="scientific">Spinacia oleracea</name>
    <name type="common">Spinach</name>
    <dbReference type="NCBI Taxonomy" id="3562"/>
    <lineage>
        <taxon>Eukaryota</taxon>
        <taxon>Viridiplantae</taxon>
        <taxon>Streptophyta</taxon>
        <taxon>Embryophyta</taxon>
        <taxon>Tracheophyta</taxon>
        <taxon>Spermatophyta</taxon>
        <taxon>Magnoliopsida</taxon>
        <taxon>eudicotyledons</taxon>
        <taxon>Gunneridae</taxon>
        <taxon>Pentapetalae</taxon>
        <taxon>Caryophyllales</taxon>
        <taxon>Chenopodiaceae</taxon>
        <taxon>Chenopodioideae</taxon>
        <taxon>Anserineae</taxon>
        <taxon>Spinacia</taxon>
    </lineage>
</organism>
<evidence type="ECO:0000313" key="5">
    <source>
        <dbReference type="Proteomes" id="UP000813463"/>
    </source>
</evidence>
<comment type="subcellular location">
    <subcellularLocation>
        <location evidence="2">Nucleus</location>
    </subcellularLocation>
</comment>
<dbReference type="AlphaFoldDB" id="A0A9R0IR01"/>
<dbReference type="OrthoDB" id="1937734at2759"/>
<dbReference type="GO" id="GO:0009611">
    <property type="term" value="P:response to wounding"/>
    <property type="evidence" value="ECO:0000318"/>
    <property type="project" value="GO_Central"/>
</dbReference>
<evidence type="ECO:0000256" key="3">
    <source>
        <dbReference type="SAM" id="MobiDB-lite"/>
    </source>
</evidence>
<keyword evidence="2" id="KW-0539">Nucleus</keyword>
<keyword evidence="2" id="KW-1184">Jasmonic acid signaling pathway</keyword>
<dbReference type="PANTHER" id="PTHR33077:SF140">
    <property type="entry name" value="PROTEIN TIFY 10B"/>
    <property type="match status" value="1"/>
</dbReference>
<dbReference type="RefSeq" id="XP_021853592.1">
    <property type="nucleotide sequence ID" value="XM_021997900.2"/>
</dbReference>
<dbReference type="GO" id="GO:0005634">
    <property type="term" value="C:nucleus"/>
    <property type="evidence" value="ECO:0000318"/>
    <property type="project" value="GO_Central"/>
</dbReference>
<proteinExistence type="inferred from homology"/>
<dbReference type="GO" id="GO:2000022">
    <property type="term" value="P:regulation of jasmonic acid mediated signaling pathway"/>
    <property type="evidence" value="ECO:0000318"/>
    <property type="project" value="GO_Central"/>
</dbReference>
<reference evidence="6" key="2">
    <citation type="submission" date="2025-08" db="UniProtKB">
        <authorList>
            <consortium name="RefSeq"/>
        </authorList>
    </citation>
    <scope>IDENTIFICATION</scope>
    <source>
        <tissue evidence="6">Leaf</tissue>
    </source>
</reference>
<dbReference type="SMART" id="SM00979">
    <property type="entry name" value="TIFY"/>
    <property type="match status" value="1"/>
</dbReference>
<evidence type="ECO:0000259" key="4">
    <source>
        <dbReference type="PROSITE" id="PS51320"/>
    </source>
</evidence>
<sequence>MSSSSVIGDSGRFPGQKMSFSQTCNLLSQYVKEKRAQGVTGNIESRGPTSTMNLFPVSGKHAAEDSNVCAGKTINLFPQLSGFNSSVNKRANPEPPTPQMTIFYGGQVLVFNDLPTDKAKEVMDLACSFEASLKKRKVEPTSSSPPSPVAAPVPAQNPKPTLNQTLIPTQKSNQNLTVAPKFVKNVIPATVPNVSDLPIARKASLHRFLEKRKDRLVGKLPAEIPNGSPAKPLEGKAAWLGLNSVPVFQMQKPQQQS</sequence>
<protein>
    <recommendedName>
        <fullName evidence="2">Protein TIFY</fullName>
    </recommendedName>
    <alternativeName>
        <fullName evidence="2">Jasmonate ZIM domain-containing protein</fullName>
    </alternativeName>
</protein>
<dbReference type="InterPro" id="IPR010399">
    <property type="entry name" value="Tify_dom"/>
</dbReference>